<keyword evidence="2" id="KW-1185">Reference proteome</keyword>
<dbReference type="Proteomes" id="UP000078492">
    <property type="component" value="Unassembled WGS sequence"/>
</dbReference>
<accession>A0A151J4Q6</accession>
<dbReference type="STRING" id="471704.A0A151J4Q6"/>
<evidence type="ECO:0008006" key="3">
    <source>
        <dbReference type="Google" id="ProtNLM"/>
    </source>
</evidence>
<protein>
    <recommendedName>
        <fullName evidence="3">Nuclease HARBI1</fullName>
    </recommendedName>
</protein>
<dbReference type="AlphaFoldDB" id="A0A151J4Q6"/>
<proteinExistence type="predicted"/>
<evidence type="ECO:0000313" key="2">
    <source>
        <dbReference type="Proteomes" id="UP000078492"/>
    </source>
</evidence>
<sequence length="197" mass="23585">KKMQKRRYWVRPLFLQRKTKGHFYTLFKFIKNQDHEQFFKYVRMTVSQFKELLELVREPLTKRSIREPLSAEHRLCLTLYYLAHGGSMLYMSKSTVSKIVQKTCKVIWEKLSPKYLPHPGTEEFLQYAQDFKETWNLPNCIGAVDGKHVTVQSPYNRGSNFFNYKKTFSVVLLAVCELCIHTGRCWSFWLSKRRRNL</sequence>
<dbReference type="EMBL" id="KQ980102">
    <property type="protein sequence ID" value="KYN17753.1"/>
    <property type="molecule type" value="Genomic_DNA"/>
</dbReference>
<feature type="non-terminal residue" evidence="1">
    <location>
        <position position="1"/>
    </location>
</feature>
<gene>
    <name evidence="1" type="ORF">ALC57_09967</name>
</gene>
<dbReference type="InterPro" id="IPR045249">
    <property type="entry name" value="HARBI1-like"/>
</dbReference>
<reference evidence="1 2" key="1">
    <citation type="submission" date="2015-09" db="EMBL/GenBank/DDBJ databases">
        <title>Trachymyrmex cornetzi WGS genome.</title>
        <authorList>
            <person name="Nygaard S."/>
            <person name="Hu H."/>
            <person name="Boomsma J."/>
            <person name="Zhang G."/>
        </authorList>
    </citation>
    <scope>NUCLEOTIDE SEQUENCE [LARGE SCALE GENOMIC DNA]</scope>
    <source>
        <strain evidence="1">Tcor2-1</strain>
        <tissue evidence="1">Whole body</tissue>
    </source>
</reference>
<dbReference type="PANTHER" id="PTHR22930:SF269">
    <property type="entry name" value="NUCLEASE HARBI1-LIKE PROTEIN"/>
    <property type="match status" value="1"/>
</dbReference>
<dbReference type="PANTHER" id="PTHR22930">
    <property type="match status" value="1"/>
</dbReference>
<organism evidence="1 2">
    <name type="scientific">Trachymyrmex cornetzi</name>
    <dbReference type="NCBI Taxonomy" id="471704"/>
    <lineage>
        <taxon>Eukaryota</taxon>
        <taxon>Metazoa</taxon>
        <taxon>Ecdysozoa</taxon>
        <taxon>Arthropoda</taxon>
        <taxon>Hexapoda</taxon>
        <taxon>Insecta</taxon>
        <taxon>Pterygota</taxon>
        <taxon>Neoptera</taxon>
        <taxon>Endopterygota</taxon>
        <taxon>Hymenoptera</taxon>
        <taxon>Apocrita</taxon>
        <taxon>Aculeata</taxon>
        <taxon>Formicoidea</taxon>
        <taxon>Formicidae</taxon>
        <taxon>Myrmicinae</taxon>
        <taxon>Trachymyrmex</taxon>
    </lineage>
</organism>
<name>A0A151J4Q6_9HYME</name>
<evidence type="ECO:0000313" key="1">
    <source>
        <dbReference type="EMBL" id="KYN17753.1"/>
    </source>
</evidence>